<evidence type="ECO:0000313" key="4">
    <source>
        <dbReference type="Proteomes" id="UP001165080"/>
    </source>
</evidence>
<reference evidence="3 4" key="1">
    <citation type="journal article" date="2023" name="Commun. Biol.">
        <title>Reorganization of the ancestral sex-determining regions during the evolution of trioecy in Pleodorina starrii.</title>
        <authorList>
            <person name="Takahashi K."/>
            <person name="Suzuki S."/>
            <person name="Kawai-Toyooka H."/>
            <person name="Yamamoto K."/>
            <person name="Hamaji T."/>
            <person name="Ootsuki R."/>
            <person name="Yamaguchi H."/>
            <person name="Kawachi M."/>
            <person name="Higashiyama T."/>
            <person name="Nozaki H."/>
        </authorList>
    </citation>
    <scope>NUCLEOTIDE SEQUENCE [LARGE SCALE GENOMIC DNA]</scope>
    <source>
        <strain evidence="3 4">NIES-4479</strain>
    </source>
</reference>
<proteinExistence type="predicted"/>
<dbReference type="Proteomes" id="UP001165080">
    <property type="component" value="Unassembled WGS sequence"/>
</dbReference>
<feature type="compositionally biased region" description="Low complexity" evidence="1">
    <location>
        <begin position="392"/>
        <end position="406"/>
    </location>
</feature>
<sequence length="708" mass="72625">MQSGFACSGPKAGRGCFRSGAPPRTRHSVLSCRASAVLDKSAKAAEPVSVVLPPSLRNNVAVLEAPNPTAPGGTTRVYLLAMSHVSQRSVEQVGELIQLVKPDVVAVELCKERSGLLVDPEDAAKPPKIWHSRKIAIEGLPEDDGGAWPSQETLLDLLACRPGRPVTQQDIEGDVVRLLSTGLFASARPGASNAGRDEAAEFLVRPSSQRSGGGGSGSGADGGCSLSLVPPLGCIRFKVQPRSLPAVTSISVRVDSSLKAVPVDQAALSAICLQAADEGRTGAGGLQTLLRTRKRVVELMAGHKVTVSFSGVDTGRVEMIVKAVKPTDPPYMSGLESSAGNGEGFGIEPFRPQRGLFQVSKKMFLPQETIDQMKAAQLGAEAAAVAAAEGGAEGGASTSAPSSASGLPQPRVRASLRPWAAEELAAPKEDEPPRRPVQDTLAGLMATTYALVQSKAGRTMGLEPGAAWRAALEAATAVGCGTVLLADRPANVTQHRMGAGLAADTGLRLGGAAALAVGSLVVTLGSSLLPDQADGGVLAAGLAAAVAVVAPVVGPFIEVSRFADMSADQIEDAVAVKEPIDQGDMSKPLKLFGEDALLDWPGAFPALIPERDEFMAKAIAAAATGKPGVAPAYVLDEVDGKTVWRYAVPEGGPARSAPAGLGDGALQGLQGVRAVVGVVGSAHVRGMVRYWPAALRDGDVSPLLADAQ</sequence>
<keyword evidence="4" id="KW-1185">Reference proteome</keyword>
<dbReference type="PANTHER" id="PTHR21530:SF7">
    <property type="entry name" value="TRAB DOMAIN-CONTAINING PROTEIN"/>
    <property type="match status" value="1"/>
</dbReference>
<evidence type="ECO:0000256" key="2">
    <source>
        <dbReference type="SAM" id="Phobius"/>
    </source>
</evidence>
<dbReference type="InterPro" id="IPR046345">
    <property type="entry name" value="TraB_PrgY-like"/>
</dbReference>
<feature type="transmembrane region" description="Helical" evidence="2">
    <location>
        <begin position="535"/>
        <end position="557"/>
    </location>
</feature>
<protein>
    <submittedName>
        <fullName evidence="3">Uncharacterized protein</fullName>
    </submittedName>
</protein>
<dbReference type="PANTHER" id="PTHR21530">
    <property type="entry name" value="PHEROMONE SHUTDOWN PROTEIN"/>
    <property type="match status" value="1"/>
</dbReference>
<keyword evidence="2" id="KW-0812">Transmembrane</keyword>
<keyword evidence="2" id="KW-1133">Transmembrane helix</keyword>
<keyword evidence="2" id="KW-0472">Membrane</keyword>
<gene>
    <name evidence="3" type="primary">PLEST010627</name>
    <name evidence="3" type="ORF">PLESTB_000895700</name>
</gene>
<feature type="region of interest" description="Disordered" evidence="1">
    <location>
        <begin position="392"/>
        <end position="411"/>
    </location>
</feature>
<feature type="transmembrane region" description="Helical" evidence="2">
    <location>
        <begin position="507"/>
        <end position="529"/>
    </location>
</feature>
<dbReference type="OrthoDB" id="48306at2759"/>
<evidence type="ECO:0000256" key="1">
    <source>
        <dbReference type="SAM" id="MobiDB-lite"/>
    </source>
</evidence>
<comment type="caution">
    <text evidence="3">The sequence shown here is derived from an EMBL/GenBank/DDBJ whole genome shotgun (WGS) entry which is preliminary data.</text>
</comment>
<dbReference type="EMBL" id="BRXU01000011">
    <property type="protein sequence ID" value="GLC54689.1"/>
    <property type="molecule type" value="Genomic_DNA"/>
</dbReference>
<organism evidence="3 4">
    <name type="scientific">Pleodorina starrii</name>
    <dbReference type="NCBI Taxonomy" id="330485"/>
    <lineage>
        <taxon>Eukaryota</taxon>
        <taxon>Viridiplantae</taxon>
        <taxon>Chlorophyta</taxon>
        <taxon>core chlorophytes</taxon>
        <taxon>Chlorophyceae</taxon>
        <taxon>CS clade</taxon>
        <taxon>Chlamydomonadales</taxon>
        <taxon>Volvocaceae</taxon>
        <taxon>Pleodorina</taxon>
    </lineage>
</organism>
<dbReference type="AlphaFoldDB" id="A0A9W6F3C9"/>
<name>A0A9W6F3C9_9CHLO</name>
<accession>A0A9W6F3C9</accession>
<evidence type="ECO:0000313" key="3">
    <source>
        <dbReference type="EMBL" id="GLC54689.1"/>
    </source>
</evidence>